<organism evidence="3 4">
    <name type="scientific">Thermaerobacter composti</name>
    <dbReference type="NCBI Taxonomy" id="554949"/>
    <lineage>
        <taxon>Bacteria</taxon>
        <taxon>Bacillati</taxon>
        <taxon>Bacillota</taxon>
        <taxon>Clostridia</taxon>
        <taxon>Eubacteriales</taxon>
        <taxon>Clostridiales Family XVII. Incertae Sedis</taxon>
        <taxon>Thermaerobacter</taxon>
    </lineage>
</organism>
<dbReference type="Pfam" id="PF01613">
    <property type="entry name" value="Flavin_Reduct"/>
    <property type="match status" value="1"/>
</dbReference>
<name>A0ABZ0QNW0_9FIRM</name>
<evidence type="ECO:0000313" key="3">
    <source>
        <dbReference type="EMBL" id="WPD19165.1"/>
    </source>
</evidence>
<keyword evidence="4" id="KW-1185">Reference proteome</keyword>
<dbReference type="Proteomes" id="UP001304683">
    <property type="component" value="Chromosome"/>
</dbReference>
<dbReference type="PANTHER" id="PTHR30466">
    <property type="entry name" value="FLAVIN REDUCTASE"/>
    <property type="match status" value="1"/>
</dbReference>
<keyword evidence="1 3" id="KW-0560">Oxidoreductase</keyword>
<accession>A0ABZ0QNW0</accession>
<reference evidence="3 4" key="1">
    <citation type="submission" date="2023-08" db="EMBL/GenBank/DDBJ databases">
        <title>Genome sequence of Thermaerobacter compostii strain Ins1, a spore-forming filamentous bacterium isolated from a deep geothermal reservoir.</title>
        <authorList>
            <person name="Bregnard D."/>
            <person name="Gonzalez D."/>
            <person name="Junier P."/>
        </authorList>
    </citation>
    <scope>NUCLEOTIDE SEQUENCE [LARGE SCALE GENOMIC DNA]</scope>
    <source>
        <strain evidence="3 4">Ins1</strain>
    </source>
</reference>
<gene>
    <name evidence="3" type="ORF">Q5761_00345</name>
</gene>
<dbReference type="Gene3D" id="2.30.110.10">
    <property type="entry name" value="Electron Transport, Fmn-binding Protein, Chain A"/>
    <property type="match status" value="1"/>
</dbReference>
<dbReference type="GO" id="GO:0016491">
    <property type="term" value="F:oxidoreductase activity"/>
    <property type="evidence" value="ECO:0007669"/>
    <property type="project" value="UniProtKB-KW"/>
</dbReference>
<dbReference type="SUPFAM" id="SSF50475">
    <property type="entry name" value="FMN-binding split barrel"/>
    <property type="match status" value="1"/>
</dbReference>
<evidence type="ECO:0000256" key="1">
    <source>
        <dbReference type="ARBA" id="ARBA00023002"/>
    </source>
</evidence>
<dbReference type="InterPro" id="IPR002563">
    <property type="entry name" value="Flavin_Rdtase-like_dom"/>
</dbReference>
<dbReference type="RefSeq" id="WP_318750767.1">
    <property type="nucleotide sequence ID" value="NZ_CP132508.1"/>
</dbReference>
<dbReference type="EMBL" id="CP132508">
    <property type="protein sequence ID" value="WPD19165.1"/>
    <property type="molecule type" value="Genomic_DNA"/>
</dbReference>
<sequence length="164" mass="17710">MPIAPQLLRQAMGQFATGVTVITAAVDGAVHAMTANAVTSVSLEPPLVLVCVGRQRAMHGVLERAGRYGINVLAAEQEPVARFFARQTDQEPAYRFVQQPPKAPRLEGALAYLDCRVVERLPGGDHTIFLAEVEHAEVYGGDPLLFFGGRYARLASPTTTPSLR</sequence>
<feature type="domain" description="Flavin reductase like" evidence="2">
    <location>
        <begin position="12"/>
        <end position="153"/>
    </location>
</feature>
<evidence type="ECO:0000313" key="4">
    <source>
        <dbReference type="Proteomes" id="UP001304683"/>
    </source>
</evidence>
<dbReference type="SMART" id="SM00903">
    <property type="entry name" value="Flavin_Reduct"/>
    <property type="match status" value="1"/>
</dbReference>
<dbReference type="PANTHER" id="PTHR30466:SF1">
    <property type="entry name" value="FMN REDUCTASE (NADH) RUTF"/>
    <property type="match status" value="1"/>
</dbReference>
<dbReference type="InterPro" id="IPR050268">
    <property type="entry name" value="NADH-dep_flavin_reductase"/>
</dbReference>
<evidence type="ECO:0000259" key="2">
    <source>
        <dbReference type="SMART" id="SM00903"/>
    </source>
</evidence>
<dbReference type="InterPro" id="IPR012349">
    <property type="entry name" value="Split_barrel_FMN-bd"/>
</dbReference>
<proteinExistence type="predicted"/>
<dbReference type="EC" id="1.-.-.-" evidence="3"/>
<protein>
    <submittedName>
        <fullName evidence="3">Flavin reductase family protein</fullName>
        <ecNumber evidence="3">1.-.-.-</ecNumber>
    </submittedName>
</protein>